<keyword evidence="12" id="KW-1185">Reference proteome</keyword>
<dbReference type="VEuPathDB" id="FungiDB:BDBG_03992"/>
<dbReference type="Proteomes" id="UP000002038">
    <property type="component" value="Unassembled WGS sequence"/>
</dbReference>
<dbReference type="InterPro" id="IPR007751">
    <property type="entry name" value="DUF676_lipase-like"/>
</dbReference>
<evidence type="ECO:0000256" key="7">
    <source>
        <dbReference type="ARBA" id="ARBA00023128"/>
    </source>
</evidence>
<dbReference type="OrthoDB" id="5308034at2759"/>
<evidence type="ECO:0000259" key="9">
    <source>
        <dbReference type="Pfam" id="PF05057"/>
    </source>
</evidence>
<evidence type="ECO:0000256" key="1">
    <source>
        <dbReference type="ARBA" id="ARBA00004173"/>
    </source>
</evidence>
<organism evidence="11 12">
    <name type="scientific">Blastomyces gilchristii (strain SLH14081)</name>
    <name type="common">Blastomyces dermatitidis</name>
    <dbReference type="NCBI Taxonomy" id="559298"/>
    <lineage>
        <taxon>Eukaryota</taxon>
        <taxon>Fungi</taxon>
        <taxon>Dikarya</taxon>
        <taxon>Ascomycota</taxon>
        <taxon>Pezizomycotina</taxon>
        <taxon>Eurotiomycetes</taxon>
        <taxon>Eurotiomycetidae</taxon>
        <taxon>Onygenales</taxon>
        <taxon>Ajellomycetaceae</taxon>
        <taxon>Blastomyces</taxon>
    </lineage>
</organism>
<keyword evidence="5" id="KW-0677">Repeat</keyword>
<dbReference type="PANTHER" id="PTHR48182:SF2">
    <property type="entry name" value="PROTEIN SERAC1"/>
    <property type="match status" value="1"/>
</dbReference>
<dbReference type="Gene3D" id="3.40.50.1820">
    <property type="entry name" value="alpha/beta hydrolase"/>
    <property type="match status" value="1"/>
</dbReference>
<proteinExistence type="inferred from homology"/>
<feature type="domain" description="Nephrocystin 3-like N-terminal" evidence="10">
    <location>
        <begin position="300"/>
        <end position="329"/>
    </location>
</feature>
<dbReference type="InterPro" id="IPR052374">
    <property type="entry name" value="SERAC1"/>
</dbReference>
<gene>
    <name evidence="11" type="ORF">BDBG_03992</name>
</gene>
<dbReference type="InterPro" id="IPR029058">
    <property type="entry name" value="AB_hydrolase_fold"/>
</dbReference>
<dbReference type="RefSeq" id="XP_031578066.1">
    <property type="nucleotide sequence ID" value="XM_031721491.1"/>
</dbReference>
<evidence type="ECO:0000256" key="5">
    <source>
        <dbReference type="ARBA" id="ARBA00022737"/>
    </source>
</evidence>
<keyword evidence="6" id="KW-0256">Endoplasmic reticulum</keyword>
<name>A0A179UJM6_BLAGS</name>
<dbReference type="InterPro" id="IPR056884">
    <property type="entry name" value="NPHP3-like_N"/>
</dbReference>
<sequence length="363" mass="40559">MHECSDAIVDICFVHGLTGNRDSTWTARGQSTPWPKALLPAELSRARILTYGYDAYIVRKPVAGSNRLTDHATNLLHDLTGKRRNAPSRALIFVAHSLGGLVCKKAILFSRNNPEAHLRGIFDCTKGIVFMGTPHKGSWIADWSKIPAGALGLLKSSNKSLLKVLETDNQLLEAIQVDFWSMIRELREGGRCLEVTCFFEELPLPGVGKVVSKESATLEGYISISIHANHSDMVKFNSANDTGFVRLCGELIRWASDISSPYAMNEKDRQCLKDLWATDLNDDKTRIQQSKGGLLKDSYIWILKNPDFQQWRDNQESQLLWIKGDPGKGHRLTYQQRHSYSSWPYLPGCHAAAIAHSARAEGV</sequence>
<dbReference type="SUPFAM" id="SSF53474">
    <property type="entry name" value="alpha/beta-Hydrolases"/>
    <property type="match status" value="1"/>
</dbReference>
<dbReference type="Pfam" id="PF24883">
    <property type="entry name" value="NPHP3_N"/>
    <property type="match status" value="1"/>
</dbReference>
<evidence type="ECO:0000256" key="2">
    <source>
        <dbReference type="ARBA" id="ARBA00004240"/>
    </source>
</evidence>
<reference evidence="12" key="1">
    <citation type="journal article" date="2015" name="PLoS Genet.">
        <title>The dynamic genome and transcriptome of the human fungal pathogen Blastomyces and close relative Emmonsia.</title>
        <authorList>
            <person name="Munoz J.F."/>
            <person name="Gauthier G.M."/>
            <person name="Desjardins C.A."/>
            <person name="Gallo J.E."/>
            <person name="Holder J."/>
            <person name="Sullivan T.D."/>
            <person name="Marty A.J."/>
            <person name="Carmen J.C."/>
            <person name="Chen Z."/>
            <person name="Ding L."/>
            <person name="Gujja S."/>
            <person name="Magrini V."/>
            <person name="Misas E."/>
            <person name="Mitreva M."/>
            <person name="Priest M."/>
            <person name="Saif S."/>
            <person name="Whiston E.A."/>
            <person name="Young S."/>
            <person name="Zeng Q."/>
            <person name="Goldman W.E."/>
            <person name="Mardis E.R."/>
            <person name="Taylor J.W."/>
            <person name="McEwen J.G."/>
            <person name="Clay O.K."/>
            <person name="Klein B.S."/>
            <person name="Cuomo C.A."/>
        </authorList>
    </citation>
    <scope>NUCLEOTIDE SEQUENCE [LARGE SCALE GENOMIC DNA]</scope>
    <source>
        <strain evidence="12">SLH14081</strain>
    </source>
</reference>
<evidence type="ECO:0000313" key="12">
    <source>
        <dbReference type="Proteomes" id="UP000002038"/>
    </source>
</evidence>
<dbReference type="AlphaFoldDB" id="A0A179UJM6"/>
<comment type="similarity">
    <text evidence="4">Belongs to the putative lipase ROG1 family.</text>
</comment>
<evidence type="ECO:0000256" key="8">
    <source>
        <dbReference type="ARBA" id="ARBA00023136"/>
    </source>
</evidence>
<protein>
    <submittedName>
        <fullName evidence="11">SesB protein</fullName>
    </submittedName>
</protein>
<accession>A0A179UJM6</accession>
<evidence type="ECO:0000256" key="3">
    <source>
        <dbReference type="ARBA" id="ARBA00004370"/>
    </source>
</evidence>
<dbReference type="GO" id="GO:0005783">
    <property type="term" value="C:endoplasmic reticulum"/>
    <property type="evidence" value="ECO:0007669"/>
    <property type="project" value="UniProtKB-SubCell"/>
</dbReference>
<dbReference type="GO" id="GO:0016020">
    <property type="term" value="C:membrane"/>
    <property type="evidence" value="ECO:0007669"/>
    <property type="project" value="UniProtKB-SubCell"/>
</dbReference>
<dbReference type="PANTHER" id="PTHR48182">
    <property type="entry name" value="PROTEIN SERAC1"/>
    <property type="match status" value="1"/>
</dbReference>
<keyword evidence="7" id="KW-0496">Mitochondrion</keyword>
<keyword evidence="8" id="KW-0472">Membrane</keyword>
<evidence type="ECO:0000256" key="6">
    <source>
        <dbReference type="ARBA" id="ARBA00022824"/>
    </source>
</evidence>
<evidence type="ECO:0000256" key="4">
    <source>
        <dbReference type="ARBA" id="ARBA00007920"/>
    </source>
</evidence>
<dbReference type="GeneID" id="8505203"/>
<dbReference type="KEGG" id="bgh:BDBG_03992"/>
<dbReference type="Pfam" id="PF05057">
    <property type="entry name" value="DUF676"/>
    <property type="match status" value="1"/>
</dbReference>
<comment type="subcellular location">
    <subcellularLocation>
        <location evidence="2">Endoplasmic reticulum</location>
    </subcellularLocation>
    <subcellularLocation>
        <location evidence="3">Membrane</location>
    </subcellularLocation>
    <subcellularLocation>
        <location evidence="1">Mitochondrion</location>
    </subcellularLocation>
</comment>
<dbReference type="EMBL" id="GG657453">
    <property type="protein sequence ID" value="OAT07993.1"/>
    <property type="molecule type" value="Genomic_DNA"/>
</dbReference>
<evidence type="ECO:0000313" key="11">
    <source>
        <dbReference type="EMBL" id="OAT07993.1"/>
    </source>
</evidence>
<feature type="domain" description="DUF676" evidence="9">
    <location>
        <begin position="12"/>
        <end position="150"/>
    </location>
</feature>
<evidence type="ECO:0000259" key="10">
    <source>
        <dbReference type="Pfam" id="PF24883"/>
    </source>
</evidence>
<dbReference type="GO" id="GO:0005739">
    <property type="term" value="C:mitochondrion"/>
    <property type="evidence" value="ECO:0007669"/>
    <property type="project" value="UniProtKB-SubCell"/>
</dbReference>